<keyword evidence="1" id="KW-0472">Membrane</keyword>
<keyword evidence="3" id="KW-0808">Transferase</keyword>
<evidence type="ECO:0000256" key="1">
    <source>
        <dbReference type="SAM" id="Phobius"/>
    </source>
</evidence>
<name>A0ABV1FNH0_9BACT</name>
<keyword evidence="4" id="KW-1185">Reference proteome</keyword>
<dbReference type="PROSITE" id="PS50011">
    <property type="entry name" value="PROTEIN_KINASE_DOM"/>
    <property type="match status" value="1"/>
</dbReference>
<dbReference type="Pfam" id="PF00069">
    <property type="entry name" value="Pkinase"/>
    <property type="match status" value="1"/>
</dbReference>
<dbReference type="SUPFAM" id="SSF56112">
    <property type="entry name" value="Protein kinase-like (PK-like)"/>
    <property type="match status" value="1"/>
</dbReference>
<feature type="transmembrane region" description="Helical" evidence="1">
    <location>
        <begin position="246"/>
        <end position="265"/>
    </location>
</feature>
<dbReference type="Proteomes" id="UP001487296">
    <property type="component" value="Unassembled WGS sequence"/>
</dbReference>
<comment type="caution">
    <text evidence="3">The sequence shown here is derived from an EMBL/GenBank/DDBJ whole genome shotgun (WGS) entry which is preliminary data.</text>
</comment>
<dbReference type="GO" id="GO:0016301">
    <property type="term" value="F:kinase activity"/>
    <property type="evidence" value="ECO:0007669"/>
    <property type="project" value="UniProtKB-KW"/>
</dbReference>
<organism evidence="3 4">
    <name type="scientific">Hallella faecis</name>
    <dbReference type="NCBI Taxonomy" id="2841596"/>
    <lineage>
        <taxon>Bacteria</taxon>
        <taxon>Pseudomonadati</taxon>
        <taxon>Bacteroidota</taxon>
        <taxon>Bacteroidia</taxon>
        <taxon>Bacteroidales</taxon>
        <taxon>Prevotellaceae</taxon>
        <taxon>Hallella</taxon>
    </lineage>
</organism>
<dbReference type="PANTHER" id="PTHR24347">
    <property type="entry name" value="SERINE/THREONINE-PROTEIN KINASE"/>
    <property type="match status" value="1"/>
</dbReference>
<keyword evidence="1" id="KW-1133">Transmembrane helix</keyword>
<protein>
    <submittedName>
        <fullName evidence="3">Protein kinase</fullName>
    </submittedName>
</protein>
<dbReference type="InterPro" id="IPR011009">
    <property type="entry name" value="Kinase-like_dom_sf"/>
</dbReference>
<dbReference type="SMART" id="SM00220">
    <property type="entry name" value="S_TKc"/>
    <property type="match status" value="1"/>
</dbReference>
<evidence type="ECO:0000313" key="4">
    <source>
        <dbReference type="Proteomes" id="UP001487296"/>
    </source>
</evidence>
<gene>
    <name evidence="3" type="ORF">AAAT34_02625</name>
</gene>
<evidence type="ECO:0000313" key="3">
    <source>
        <dbReference type="EMBL" id="MEQ2485947.1"/>
    </source>
</evidence>
<keyword evidence="1" id="KW-0812">Transmembrane</keyword>
<dbReference type="Gene3D" id="1.10.510.10">
    <property type="entry name" value="Transferase(Phosphotransferase) domain 1"/>
    <property type="match status" value="1"/>
</dbReference>
<dbReference type="InterPro" id="IPR000719">
    <property type="entry name" value="Prot_kinase_dom"/>
</dbReference>
<reference evidence="3 4" key="1">
    <citation type="submission" date="2024-04" db="EMBL/GenBank/DDBJ databases">
        <title>Human intestinal bacterial collection.</title>
        <authorList>
            <person name="Pauvert C."/>
            <person name="Hitch T.C.A."/>
            <person name="Clavel T."/>
        </authorList>
    </citation>
    <scope>NUCLEOTIDE SEQUENCE [LARGE SCALE GENOMIC DNA]</scope>
    <source>
        <strain evidence="3 4">CLA-AA-H145</strain>
    </source>
</reference>
<evidence type="ECO:0000259" key="2">
    <source>
        <dbReference type="PROSITE" id="PS50011"/>
    </source>
</evidence>
<feature type="domain" description="Protein kinase" evidence="2">
    <location>
        <begin position="1"/>
        <end position="381"/>
    </location>
</feature>
<keyword evidence="3" id="KW-0418">Kinase</keyword>
<sequence length="381" mass="42674">MTEVNALKSTGIYELKVLKEANHEVIALGMKSAYRDRPQYKKVLDNDFARYKEFDHPNIFKYVELKETENLGTCIIMEWEDCRPLSDYVAESHSEEEKKAIINQIAEALDYMHGRRCVHTALSPSVIFVTTKGDNVKILNFRQRYADGLKQPMDTLKFVAPEAKDGTVTLDARADIFSLGQVIKYLNMPLSYRPVIDECCSFGRNERFPDIDAFLSALNHQKRSRADYHEGSNTGGGIQFGNKRKGLALVGVIAALVVLTAIWIFRQRSQADDAANAPQTEQVENIDANAANPTDSQSVGTNAANATPTTDVSFLDELMPQVKTDLDGIYAKAKGKKSLNKKVANYYKGLRKVLLQRGLNDDQLQAFDKAFGEYNAQKKAE</sequence>
<proteinExistence type="predicted"/>
<dbReference type="RefSeq" id="WP_215758908.1">
    <property type="nucleotide sequence ID" value="NZ_JAHKBE010000004.1"/>
</dbReference>
<accession>A0ABV1FNH0</accession>
<dbReference type="EMBL" id="JBBNFP010000005">
    <property type="protein sequence ID" value="MEQ2485947.1"/>
    <property type="molecule type" value="Genomic_DNA"/>
</dbReference>